<evidence type="ECO:0000256" key="2">
    <source>
        <dbReference type="ARBA" id="ARBA00010694"/>
    </source>
</evidence>
<feature type="transmembrane region" description="Helical" evidence="11">
    <location>
        <begin position="299"/>
        <end position="318"/>
    </location>
</feature>
<gene>
    <name evidence="12" type="primary">HUT1</name>
    <name evidence="12" type="ORF">TWF481_004342</name>
</gene>
<evidence type="ECO:0000256" key="8">
    <source>
        <dbReference type="ARBA" id="ARBA00023136"/>
    </source>
</evidence>
<keyword evidence="8 11" id="KW-0472">Membrane</keyword>
<feature type="transmembrane region" description="Helical" evidence="11">
    <location>
        <begin position="172"/>
        <end position="192"/>
    </location>
</feature>
<evidence type="ECO:0000256" key="6">
    <source>
        <dbReference type="ARBA" id="ARBA00022824"/>
    </source>
</evidence>
<feature type="transmembrane region" description="Helical" evidence="11">
    <location>
        <begin position="132"/>
        <end position="152"/>
    </location>
</feature>
<dbReference type="Pfam" id="PF08449">
    <property type="entry name" value="UAA"/>
    <property type="match status" value="1"/>
</dbReference>
<dbReference type="GO" id="GO:0000139">
    <property type="term" value="C:Golgi membrane"/>
    <property type="evidence" value="ECO:0007669"/>
    <property type="project" value="TreeGrafter"/>
</dbReference>
<name>A0AAV9WJ98_9PEZI</name>
<keyword evidence="5 11" id="KW-0812">Transmembrane</keyword>
<feature type="transmembrane region" description="Helical" evidence="11">
    <location>
        <begin position="30"/>
        <end position="51"/>
    </location>
</feature>
<keyword evidence="7 11" id="KW-1133">Transmembrane helix</keyword>
<dbReference type="AlphaFoldDB" id="A0AAV9WJ98"/>
<evidence type="ECO:0000256" key="5">
    <source>
        <dbReference type="ARBA" id="ARBA00022692"/>
    </source>
</evidence>
<accession>A0AAV9WJ98</accession>
<evidence type="ECO:0000256" key="4">
    <source>
        <dbReference type="ARBA" id="ARBA00022597"/>
    </source>
</evidence>
<dbReference type="GO" id="GO:0005789">
    <property type="term" value="C:endoplasmic reticulum membrane"/>
    <property type="evidence" value="ECO:0007669"/>
    <property type="project" value="UniProtKB-SubCell"/>
</dbReference>
<feature type="compositionally biased region" description="Polar residues" evidence="10">
    <location>
        <begin position="87"/>
        <end position="103"/>
    </location>
</feature>
<evidence type="ECO:0000256" key="11">
    <source>
        <dbReference type="SAM" id="Phobius"/>
    </source>
</evidence>
<feature type="transmembrane region" description="Helical" evidence="11">
    <location>
        <begin position="339"/>
        <end position="359"/>
    </location>
</feature>
<feature type="transmembrane region" description="Helical" evidence="11">
    <location>
        <begin position="237"/>
        <end position="258"/>
    </location>
</feature>
<dbReference type="SUPFAM" id="SSF103481">
    <property type="entry name" value="Multidrug resistance efflux transporter EmrE"/>
    <property type="match status" value="1"/>
</dbReference>
<keyword evidence="6" id="KW-0256">Endoplasmic reticulum</keyword>
<feature type="region of interest" description="Disordered" evidence="10">
    <location>
        <begin position="84"/>
        <end position="117"/>
    </location>
</feature>
<evidence type="ECO:0000313" key="12">
    <source>
        <dbReference type="EMBL" id="KAK6509607.1"/>
    </source>
</evidence>
<feature type="transmembrane region" description="Helical" evidence="11">
    <location>
        <begin position="379"/>
        <end position="397"/>
    </location>
</feature>
<feature type="transmembrane region" description="Helical" evidence="11">
    <location>
        <begin position="265"/>
        <end position="284"/>
    </location>
</feature>
<dbReference type="PANTHER" id="PTHR10778">
    <property type="entry name" value="SOLUTE CARRIER FAMILY 35 MEMBER B"/>
    <property type="match status" value="1"/>
</dbReference>
<dbReference type="InterPro" id="IPR013657">
    <property type="entry name" value="SCL35B1-4/HUT1"/>
</dbReference>
<proteinExistence type="inferred from homology"/>
<evidence type="ECO:0000313" key="13">
    <source>
        <dbReference type="Proteomes" id="UP001370758"/>
    </source>
</evidence>
<protein>
    <recommendedName>
        <fullName evidence="9">UDP-galactose transporter homolog 1</fullName>
    </recommendedName>
</protein>
<evidence type="ECO:0000256" key="10">
    <source>
        <dbReference type="SAM" id="MobiDB-lite"/>
    </source>
</evidence>
<keyword evidence="3" id="KW-0813">Transport</keyword>
<dbReference type="GO" id="GO:0005460">
    <property type="term" value="F:UDP-glucose transmembrane transporter activity"/>
    <property type="evidence" value="ECO:0007669"/>
    <property type="project" value="TreeGrafter"/>
</dbReference>
<evidence type="ECO:0000256" key="9">
    <source>
        <dbReference type="ARBA" id="ARBA00041103"/>
    </source>
</evidence>
<dbReference type="Proteomes" id="UP001370758">
    <property type="component" value="Unassembled WGS sequence"/>
</dbReference>
<comment type="subcellular location">
    <subcellularLocation>
        <location evidence="1">Endoplasmic reticulum membrane</location>
        <topology evidence="1">Multi-pass membrane protein</topology>
    </subcellularLocation>
</comment>
<dbReference type="PANTHER" id="PTHR10778:SF10">
    <property type="entry name" value="SOLUTE CARRIER FAMILY 35 MEMBER B1"/>
    <property type="match status" value="1"/>
</dbReference>
<feature type="transmembrane region" description="Helical" evidence="11">
    <location>
        <begin position="212"/>
        <end position="231"/>
    </location>
</feature>
<dbReference type="GO" id="GO:0005459">
    <property type="term" value="F:UDP-galactose transmembrane transporter activity"/>
    <property type="evidence" value="ECO:0007669"/>
    <property type="project" value="TreeGrafter"/>
</dbReference>
<evidence type="ECO:0000256" key="7">
    <source>
        <dbReference type="ARBA" id="ARBA00022989"/>
    </source>
</evidence>
<reference evidence="12 13" key="1">
    <citation type="submission" date="2023-08" db="EMBL/GenBank/DDBJ databases">
        <authorList>
            <person name="Palmer J.M."/>
        </authorList>
    </citation>
    <scope>NUCLEOTIDE SEQUENCE [LARGE SCALE GENOMIC DNA]</scope>
    <source>
        <strain evidence="12 13">TWF481</strain>
    </source>
</reference>
<dbReference type="EMBL" id="JAVHJL010000002">
    <property type="protein sequence ID" value="KAK6509607.1"/>
    <property type="molecule type" value="Genomic_DNA"/>
</dbReference>
<comment type="similarity">
    <text evidence="2">Belongs to the nucleotide-sugar transporter family. SLC35B subfamily.</text>
</comment>
<organism evidence="12 13">
    <name type="scientific">Arthrobotrys musiformis</name>
    <dbReference type="NCBI Taxonomy" id="47236"/>
    <lineage>
        <taxon>Eukaryota</taxon>
        <taxon>Fungi</taxon>
        <taxon>Dikarya</taxon>
        <taxon>Ascomycota</taxon>
        <taxon>Pezizomycotina</taxon>
        <taxon>Orbiliomycetes</taxon>
        <taxon>Orbiliales</taxon>
        <taxon>Orbiliaceae</taxon>
        <taxon>Arthrobotrys</taxon>
    </lineage>
</organism>
<evidence type="ECO:0000256" key="3">
    <source>
        <dbReference type="ARBA" id="ARBA00022448"/>
    </source>
</evidence>
<keyword evidence="13" id="KW-1185">Reference proteome</keyword>
<comment type="caution">
    <text evidence="12">The sequence shown here is derived from an EMBL/GenBank/DDBJ whole genome shotgun (WGS) entry which is preliminary data.</text>
</comment>
<sequence>MGWTSLNSLNTPDIGDEAKVSTSPISLSPAILILIIILILIFTPTTIAIYHHRQLIQNQIMARPKQANPRQLSSEDIALHKLETQELRSPTKSQPASPISPSNGDADKSKPLVQRPRRRSIVSEEIATHPTVVELVICVAGIYMSFLTWALLQERITTTPYGPNKRRFKFHLVLLTVQSLCASAIGYLYILYTTRRSPLPTPPIFPTRKIAAYYLLIAISSSLAAPFGYAALSHIDYITFILAKSCKLLPVMFLHLTLYQRRYPVYKYIVVLLVTSGVAVFTLYNNPGAAKKHKGGDTSSLYGLLLLSINLLLDGVTNSTQDHMFATSGGLVTGPQMQCGLNLVSSVLTAGWLVVNPWSGELVEAVGFMKENPGVVGDVMGFALCGAVGQVFIFYTLSRFGSLTLVTVTVTRKMFSMILSVFAFGHTLSLMQWLGVGLVFGGIGGEAEMKRREKKAKEVKSKKAE</sequence>
<keyword evidence="4" id="KW-0762">Sugar transport</keyword>
<evidence type="ECO:0000256" key="1">
    <source>
        <dbReference type="ARBA" id="ARBA00004477"/>
    </source>
</evidence>
<dbReference type="InterPro" id="IPR037185">
    <property type="entry name" value="EmrE-like"/>
</dbReference>